<dbReference type="SUPFAM" id="SSF55961">
    <property type="entry name" value="Bet v1-like"/>
    <property type="match status" value="1"/>
</dbReference>
<dbReference type="RefSeq" id="WP_345886627.1">
    <property type="nucleotide sequence ID" value="NZ_JBDFRB010000025.1"/>
</dbReference>
<accession>A0ABU9X3I5</accession>
<evidence type="ECO:0000313" key="1">
    <source>
        <dbReference type="EMBL" id="MEN2746026.1"/>
    </source>
</evidence>
<reference evidence="1 2" key="1">
    <citation type="submission" date="2024-05" db="EMBL/GenBank/DDBJ databases">
        <title>Sinomonas sp. nov., isolated from a waste landfill.</title>
        <authorList>
            <person name="Zhao Y."/>
        </authorList>
    </citation>
    <scope>NUCLEOTIDE SEQUENCE [LARGE SCALE GENOMIC DNA]</scope>
    <source>
        <strain evidence="1 2">CCTCC AB2014300</strain>
    </source>
</reference>
<comment type="caution">
    <text evidence="1">The sequence shown here is derived from an EMBL/GenBank/DDBJ whole genome shotgun (WGS) entry which is preliminary data.</text>
</comment>
<dbReference type="Proteomes" id="UP001422074">
    <property type="component" value="Unassembled WGS sequence"/>
</dbReference>
<dbReference type="InterPro" id="IPR019587">
    <property type="entry name" value="Polyketide_cyclase/dehydratase"/>
</dbReference>
<keyword evidence="2" id="KW-1185">Reference proteome</keyword>
<protein>
    <submittedName>
        <fullName evidence="1">SRPBCC family protein</fullName>
    </submittedName>
</protein>
<evidence type="ECO:0000313" key="2">
    <source>
        <dbReference type="Proteomes" id="UP001422074"/>
    </source>
</evidence>
<dbReference type="Pfam" id="PF10604">
    <property type="entry name" value="Polyketide_cyc2"/>
    <property type="match status" value="1"/>
</dbReference>
<name>A0ABU9X3I5_9MICC</name>
<dbReference type="EMBL" id="JBDFRB010000025">
    <property type="protein sequence ID" value="MEN2746026.1"/>
    <property type="molecule type" value="Genomic_DNA"/>
</dbReference>
<proteinExistence type="predicted"/>
<dbReference type="InterPro" id="IPR023393">
    <property type="entry name" value="START-like_dom_sf"/>
</dbReference>
<organism evidence="1 2">
    <name type="scientific">Sinomonas halotolerans</name>
    <dbReference type="NCBI Taxonomy" id="1644133"/>
    <lineage>
        <taxon>Bacteria</taxon>
        <taxon>Bacillati</taxon>
        <taxon>Actinomycetota</taxon>
        <taxon>Actinomycetes</taxon>
        <taxon>Micrococcales</taxon>
        <taxon>Micrococcaceae</taxon>
        <taxon>Sinomonas</taxon>
    </lineage>
</organism>
<gene>
    <name evidence="1" type="ORF">ABCQ75_15995</name>
</gene>
<sequence>MVAAEHTVTVRRSPEEVYAFLADGLNNARWRRSVRSVSLASGAPGEVGAVYAQRLAGPGGREVDGDYEITDARPGEAIRFRVVAGPARPQGAFLLAPADDGGTRVSFGLTFEPAGVMKLLGGLIHRTMEDEVHELDRLKEVLESEAPAT</sequence>
<dbReference type="Gene3D" id="3.30.530.20">
    <property type="match status" value="1"/>
</dbReference>